<feature type="region of interest" description="Disordered" evidence="1">
    <location>
        <begin position="1"/>
        <end position="35"/>
    </location>
</feature>
<dbReference type="Gene3D" id="3.30.360.10">
    <property type="entry name" value="Dihydrodipicolinate Reductase, domain 2"/>
    <property type="match status" value="1"/>
</dbReference>
<dbReference type="Proteomes" id="UP000559256">
    <property type="component" value="Unassembled WGS sequence"/>
</dbReference>
<dbReference type="InterPro" id="IPR036291">
    <property type="entry name" value="NAD(P)-bd_dom_sf"/>
</dbReference>
<organism evidence="2 3">
    <name type="scientific">Tetrapyrgos nigripes</name>
    <dbReference type="NCBI Taxonomy" id="182062"/>
    <lineage>
        <taxon>Eukaryota</taxon>
        <taxon>Fungi</taxon>
        <taxon>Dikarya</taxon>
        <taxon>Basidiomycota</taxon>
        <taxon>Agaricomycotina</taxon>
        <taxon>Agaricomycetes</taxon>
        <taxon>Agaricomycetidae</taxon>
        <taxon>Agaricales</taxon>
        <taxon>Marasmiineae</taxon>
        <taxon>Marasmiaceae</taxon>
        <taxon>Tetrapyrgos</taxon>
    </lineage>
</organism>
<dbReference type="GO" id="GO:0006021">
    <property type="term" value="P:inositol biosynthetic process"/>
    <property type="evidence" value="ECO:0007669"/>
    <property type="project" value="UniProtKB-UniPathway"/>
</dbReference>
<dbReference type="EMBL" id="JAACJM010000326">
    <property type="protein sequence ID" value="KAF5331457.1"/>
    <property type="molecule type" value="Genomic_DNA"/>
</dbReference>
<dbReference type="Gene3D" id="3.40.50.720">
    <property type="entry name" value="NAD(P)-binding Rossmann-like Domain"/>
    <property type="match status" value="1"/>
</dbReference>
<name>A0A8H5BXN1_9AGAR</name>
<comment type="caution">
    <text evidence="2">The sequence shown here is derived from an EMBL/GenBank/DDBJ whole genome shotgun (WGS) entry which is preliminary data.</text>
</comment>
<protein>
    <submittedName>
        <fullName evidence="2">Uncharacterized protein</fullName>
    </submittedName>
</protein>
<feature type="compositionally biased region" description="Polar residues" evidence="1">
    <location>
        <begin position="10"/>
        <end position="35"/>
    </location>
</feature>
<evidence type="ECO:0000313" key="3">
    <source>
        <dbReference type="Proteomes" id="UP000559256"/>
    </source>
</evidence>
<dbReference type="GO" id="GO:0004512">
    <property type="term" value="F:inositol-3-phosphate synthase activity"/>
    <property type="evidence" value="ECO:0007669"/>
    <property type="project" value="InterPro"/>
</dbReference>
<proteinExistence type="predicted"/>
<evidence type="ECO:0000313" key="2">
    <source>
        <dbReference type="EMBL" id="KAF5331457.1"/>
    </source>
</evidence>
<dbReference type="GO" id="GO:0008654">
    <property type="term" value="P:phospholipid biosynthetic process"/>
    <property type="evidence" value="ECO:0007669"/>
    <property type="project" value="InterPro"/>
</dbReference>
<keyword evidence="3" id="KW-1185">Reference proteome</keyword>
<dbReference type="SUPFAM" id="SSF55347">
    <property type="entry name" value="Glyceraldehyde-3-phosphate dehydrogenase-like, C-terminal domain"/>
    <property type="match status" value="1"/>
</dbReference>
<dbReference type="InterPro" id="IPR002587">
    <property type="entry name" value="Myo-inos-1-P_Synthase"/>
</dbReference>
<reference evidence="2 3" key="1">
    <citation type="journal article" date="2020" name="ISME J.">
        <title>Uncovering the hidden diversity of litter-decomposition mechanisms in mushroom-forming fungi.</title>
        <authorList>
            <person name="Floudas D."/>
            <person name="Bentzer J."/>
            <person name="Ahren D."/>
            <person name="Johansson T."/>
            <person name="Persson P."/>
            <person name="Tunlid A."/>
        </authorList>
    </citation>
    <scope>NUCLEOTIDE SEQUENCE [LARGE SCALE GENOMIC DNA]</scope>
    <source>
        <strain evidence="2 3">CBS 291.85</strain>
    </source>
</reference>
<evidence type="ECO:0000256" key="1">
    <source>
        <dbReference type="SAM" id="MobiDB-lite"/>
    </source>
</evidence>
<dbReference type="Pfam" id="PF07994">
    <property type="entry name" value="NAD_binding_5"/>
    <property type="match status" value="1"/>
</dbReference>
<dbReference type="SUPFAM" id="SSF51735">
    <property type="entry name" value="NAD(P)-binding Rossmann-fold domains"/>
    <property type="match status" value="1"/>
</dbReference>
<sequence>MRSQPLHHQLPTSSISVPRTTSFTAPSPSGLPTPSVTATIPGVNNSADNLLVALKSSHSEVSPSTLFSVAAILEGESFVNGRRISIGKGEHPDHLVVIKYVPAVGHLKRAIDEYYSEIFCRGRLTCEDSLLATPLIPNLTILTELLTPADIFNGRPLRPYLLTSKRTTIYVLSSRRK</sequence>
<dbReference type="UniPathway" id="UPA00823">
    <property type="reaction ID" value="UER00787"/>
</dbReference>
<dbReference type="AlphaFoldDB" id="A0A8H5BXN1"/>
<dbReference type="OrthoDB" id="2887at2759"/>
<accession>A0A8H5BXN1</accession>
<dbReference type="PANTHER" id="PTHR11510">
    <property type="entry name" value="MYO-INOSITOL-1 PHOSPHATE SYNTHASE"/>
    <property type="match status" value="1"/>
</dbReference>
<gene>
    <name evidence="2" type="ORF">D9758_016335</name>
</gene>